<protein>
    <submittedName>
        <fullName evidence="1">Uncharacterized protein</fullName>
    </submittedName>
</protein>
<dbReference type="Proteomes" id="UP000230069">
    <property type="component" value="Unassembled WGS sequence"/>
</dbReference>
<evidence type="ECO:0000313" key="1">
    <source>
        <dbReference type="EMBL" id="PIA28062.1"/>
    </source>
</evidence>
<accession>A0A2G5C9T8</accession>
<dbReference type="OrthoDB" id="10316694at2759"/>
<dbReference type="AlphaFoldDB" id="A0A2G5C9T8"/>
<keyword evidence="2" id="KW-1185">Reference proteome</keyword>
<proteinExistence type="predicted"/>
<organism evidence="1 2">
    <name type="scientific">Aquilegia coerulea</name>
    <name type="common">Rocky mountain columbine</name>
    <dbReference type="NCBI Taxonomy" id="218851"/>
    <lineage>
        <taxon>Eukaryota</taxon>
        <taxon>Viridiplantae</taxon>
        <taxon>Streptophyta</taxon>
        <taxon>Embryophyta</taxon>
        <taxon>Tracheophyta</taxon>
        <taxon>Spermatophyta</taxon>
        <taxon>Magnoliopsida</taxon>
        <taxon>Ranunculales</taxon>
        <taxon>Ranunculaceae</taxon>
        <taxon>Thalictroideae</taxon>
        <taxon>Aquilegia</taxon>
    </lineage>
</organism>
<sequence length="81" mass="9893">MATLVLFMEALLRQQHQDDIQASKLLIESKQDWDPNCKLQRNRFRTEEMTFRNIHHDRMGSRLAYKQEDQPWEIAEYCIWP</sequence>
<reference evidence="1 2" key="1">
    <citation type="submission" date="2017-09" db="EMBL/GenBank/DDBJ databases">
        <title>WGS assembly of Aquilegia coerulea Goldsmith.</title>
        <authorList>
            <person name="Hodges S."/>
            <person name="Kramer E."/>
            <person name="Nordborg M."/>
            <person name="Tomkins J."/>
            <person name="Borevitz J."/>
            <person name="Derieg N."/>
            <person name="Yan J."/>
            <person name="Mihaltcheva S."/>
            <person name="Hayes R.D."/>
            <person name="Rokhsar D."/>
        </authorList>
    </citation>
    <scope>NUCLEOTIDE SEQUENCE [LARGE SCALE GENOMIC DNA]</scope>
    <source>
        <strain evidence="2">cv. Goldsmith</strain>
    </source>
</reference>
<dbReference type="InParanoid" id="A0A2G5C9T8"/>
<name>A0A2G5C9T8_AQUCA</name>
<evidence type="ECO:0000313" key="2">
    <source>
        <dbReference type="Proteomes" id="UP000230069"/>
    </source>
</evidence>
<gene>
    <name evidence="1" type="ORF">AQUCO_07300026v1</name>
</gene>
<dbReference type="EMBL" id="KZ305090">
    <property type="protein sequence ID" value="PIA28062.1"/>
    <property type="molecule type" value="Genomic_DNA"/>
</dbReference>